<evidence type="ECO:0000256" key="6">
    <source>
        <dbReference type="SAM" id="Phobius"/>
    </source>
</evidence>
<keyword evidence="3 7" id="KW-0732">Signal</keyword>
<evidence type="ECO:0000256" key="3">
    <source>
        <dbReference type="ARBA" id="ARBA00022729"/>
    </source>
</evidence>
<sequence>MRSARSLPIRRTRLAARCTAGALTVGVAASLLLAAAPPASAQSTTDDGADLASRFTFAVLPDTQFYSRYSAEQFQPRYGTDPFATQTQWIADNAETLHIPFTAHVGDVVDRANVAAEWQAADDAISILEEAGQSYSILTGNHDVLDSSDTLVDTDYDLTAEPFLKWFGTDRAASDPSYQGSDPTGFSRYHIFEAEGQQFMVLTLPWRVSDATLAWADSVMAEHPTLPVILTSHEVLNIEADGETPRETDYGLMLWDKLIAGNDQIFLTFNGHFHGASRLTKINDFGHEVHEVLIDYQMAYEGGNGYLGLFEFDLTNGRITAQTASPWVVSKPQETLTSYDQPFLEGAQQQYGIDIDFAARFAGFDPTFGEGSTPDEPSLTQRARDILLDGFDGPDPIDTELPGDERDFVEAEGTVAHWRFNGLDGVVDADTVIEDVAGDNDLRRVDPASTNAVGAEWGDVTVESTDVHGFSSDGAAVCFADSSATRYSYLTTAADAAINDVDLSEGYTIETFVKLDADWTAAQNGWSKALVRTGNRSWTEMPPSQWDYTASPTALGISNLREFQYSSLSAEASKGDRVNWSGEIMTGSWSHVAIVNDPDTRTTTMYVDGAPVLRNAVDTVGMTWNDGMPWILGADWVDDAARNGWHGCIGETRIIDRATTPADWLTQRADLSGLQVSSAPTGMLPAGTETVTFSGMGLPGADVLVTTSDPAAGDAVAAAASTPSAASSAAAIVDADGRWTLALTGLSAGSYDAQVVQSLGARTSDPVAAQFSIAAASEPTPSPTPTAPGEGGGSGSEPGGGTGGTAEGALPATGLDQSLLMSLLALGGALLAVGATVAFRARRRTRD</sequence>
<name>A0ABU0PCZ0_9MICO</name>
<keyword evidence="2" id="KW-0964">Secreted</keyword>
<dbReference type="Proteomes" id="UP001239085">
    <property type="component" value="Unassembled WGS sequence"/>
</dbReference>
<gene>
    <name evidence="9" type="ORF">QFZ46_003361</name>
</gene>
<feature type="domain" description="Gram-positive cocci surface proteins LPxTG" evidence="8">
    <location>
        <begin position="810"/>
        <end position="847"/>
    </location>
</feature>
<feature type="region of interest" description="Disordered" evidence="5">
    <location>
        <begin position="774"/>
        <end position="810"/>
    </location>
</feature>
<feature type="compositionally biased region" description="Gly residues" evidence="5">
    <location>
        <begin position="789"/>
        <end position="806"/>
    </location>
</feature>
<dbReference type="InterPro" id="IPR051918">
    <property type="entry name" value="STPP_CPPED1"/>
</dbReference>
<dbReference type="EMBL" id="JAUSXK010000001">
    <property type="protein sequence ID" value="MDQ0645201.1"/>
    <property type="molecule type" value="Genomic_DNA"/>
</dbReference>
<dbReference type="SUPFAM" id="SSF56300">
    <property type="entry name" value="Metallo-dependent phosphatases"/>
    <property type="match status" value="1"/>
</dbReference>
<keyword evidence="4" id="KW-0572">Peptidoglycan-anchor</keyword>
<dbReference type="PANTHER" id="PTHR43143:SF5">
    <property type="entry name" value="SECRETED PROTEIN"/>
    <property type="match status" value="1"/>
</dbReference>
<evidence type="ECO:0000256" key="7">
    <source>
        <dbReference type="SAM" id="SignalP"/>
    </source>
</evidence>
<dbReference type="PANTHER" id="PTHR43143">
    <property type="entry name" value="METALLOPHOSPHOESTERASE, CALCINEURIN SUPERFAMILY"/>
    <property type="match status" value="1"/>
</dbReference>
<comment type="caution">
    <text evidence="9">The sequence shown here is derived from an EMBL/GenBank/DDBJ whole genome shotgun (WGS) entry which is preliminary data.</text>
</comment>
<dbReference type="InterPro" id="IPR019931">
    <property type="entry name" value="LPXTG_anchor"/>
</dbReference>
<accession>A0ABU0PCZ0</accession>
<protein>
    <recommendedName>
        <fullName evidence="8">Gram-positive cocci surface proteins LPxTG domain-containing protein</fullName>
    </recommendedName>
</protein>
<evidence type="ECO:0000256" key="1">
    <source>
        <dbReference type="ARBA" id="ARBA00022512"/>
    </source>
</evidence>
<feature type="transmembrane region" description="Helical" evidence="6">
    <location>
        <begin position="819"/>
        <end position="839"/>
    </location>
</feature>
<feature type="signal peptide" evidence="7">
    <location>
        <begin position="1"/>
        <end position="41"/>
    </location>
</feature>
<dbReference type="SUPFAM" id="SSF49899">
    <property type="entry name" value="Concanavalin A-like lectins/glucanases"/>
    <property type="match status" value="1"/>
</dbReference>
<dbReference type="Gene3D" id="2.60.120.200">
    <property type="match status" value="1"/>
</dbReference>
<dbReference type="InterPro" id="IPR013320">
    <property type="entry name" value="ConA-like_dom_sf"/>
</dbReference>
<dbReference type="Pfam" id="PF13385">
    <property type="entry name" value="Laminin_G_3"/>
    <property type="match status" value="1"/>
</dbReference>
<evidence type="ECO:0000313" key="10">
    <source>
        <dbReference type="Proteomes" id="UP001239085"/>
    </source>
</evidence>
<reference evidence="9 10" key="1">
    <citation type="submission" date="2023-07" db="EMBL/GenBank/DDBJ databases">
        <title>Comparative genomics of wheat-associated soil bacteria to identify genetic determinants of phenazine resistance.</title>
        <authorList>
            <person name="Mouncey N."/>
        </authorList>
    </citation>
    <scope>NUCLEOTIDE SEQUENCE [LARGE SCALE GENOMIC DNA]</scope>
    <source>
        <strain evidence="9 10">W2I7</strain>
    </source>
</reference>
<evidence type="ECO:0000313" key="9">
    <source>
        <dbReference type="EMBL" id="MDQ0645201.1"/>
    </source>
</evidence>
<dbReference type="Gene3D" id="3.60.21.10">
    <property type="match status" value="1"/>
</dbReference>
<proteinExistence type="predicted"/>
<evidence type="ECO:0000259" key="8">
    <source>
        <dbReference type="PROSITE" id="PS50847"/>
    </source>
</evidence>
<keyword evidence="10" id="KW-1185">Reference proteome</keyword>
<keyword evidence="6" id="KW-0812">Transmembrane</keyword>
<keyword evidence="1" id="KW-0134">Cell wall</keyword>
<dbReference type="PROSITE" id="PS50847">
    <property type="entry name" value="GRAM_POS_ANCHORING"/>
    <property type="match status" value="1"/>
</dbReference>
<feature type="chain" id="PRO_5046824516" description="Gram-positive cocci surface proteins LPxTG domain-containing protein" evidence="7">
    <location>
        <begin position="42"/>
        <end position="847"/>
    </location>
</feature>
<dbReference type="InterPro" id="IPR029052">
    <property type="entry name" value="Metallo-depent_PP-like"/>
</dbReference>
<keyword evidence="6" id="KW-0472">Membrane</keyword>
<organism evidence="9 10">
    <name type="scientific">Microbacterium murale</name>
    <dbReference type="NCBI Taxonomy" id="1081040"/>
    <lineage>
        <taxon>Bacteria</taxon>
        <taxon>Bacillati</taxon>
        <taxon>Actinomycetota</taxon>
        <taxon>Actinomycetes</taxon>
        <taxon>Micrococcales</taxon>
        <taxon>Microbacteriaceae</taxon>
        <taxon>Microbacterium</taxon>
    </lineage>
</organism>
<keyword evidence="6" id="KW-1133">Transmembrane helix</keyword>
<evidence type="ECO:0000256" key="2">
    <source>
        <dbReference type="ARBA" id="ARBA00022525"/>
    </source>
</evidence>
<evidence type="ECO:0000256" key="4">
    <source>
        <dbReference type="ARBA" id="ARBA00023088"/>
    </source>
</evidence>
<evidence type="ECO:0000256" key="5">
    <source>
        <dbReference type="SAM" id="MobiDB-lite"/>
    </source>
</evidence>
<dbReference type="RefSeq" id="WP_307363362.1">
    <property type="nucleotide sequence ID" value="NZ_JAUSXK010000001.1"/>
</dbReference>